<keyword evidence="2" id="KW-1185">Reference proteome</keyword>
<sequence length="83" mass="9577">MYFFVYPKKHEKRAQIGPYGRQFDRSIRPFYYCMAKLPFAINSAKFQGSLGGAPRILNVSSFAYILDQVRNSSIFKAFLVGQQ</sequence>
<dbReference type="Proteomes" id="UP000220133">
    <property type="component" value="Chromosome"/>
</dbReference>
<dbReference type="AlphaFoldDB" id="A0A291QWI4"/>
<organism evidence="1 2">
    <name type="scientific">Chitinophaga caeni</name>
    <dbReference type="NCBI Taxonomy" id="2029983"/>
    <lineage>
        <taxon>Bacteria</taxon>
        <taxon>Pseudomonadati</taxon>
        <taxon>Bacteroidota</taxon>
        <taxon>Chitinophagia</taxon>
        <taxon>Chitinophagales</taxon>
        <taxon>Chitinophagaceae</taxon>
        <taxon>Chitinophaga</taxon>
    </lineage>
</organism>
<reference evidence="1 2" key="1">
    <citation type="submission" date="2017-10" db="EMBL/GenBank/DDBJ databases">
        <title>Paenichitinophaga pekingensis gen. nov., sp. nov., isolated from activated sludge.</title>
        <authorList>
            <person name="Jin D."/>
            <person name="Kong X."/>
            <person name="Deng Y."/>
            <person name="Bai Z."/>
        </authorList>
    </citation>
    <scope>NUCLEOTIDE SEQUENCE [LARGE SCALE GENOMIC DNA]</scope>
    <source>
        <strain evidence="1 2">13</strain>
    </source>
</reference>
<accession>A0A291QWI4</accession>
<protein>
    <submittedName>
        <fullName evidence="1">Uncharacterized protein</fullName>
    </submittedName>
</protein>
<evidence type="ECO:0000313" key="1">
    <source>
        <dbReference type="EMBL" id="ATL48318.1"/>
    </source>
</evidence>
<evidence type="ECO:0000313" key="2">
    <source>
        <dbReference type="Proteomes" id="UP000220133"/>
    </source>
</evidence>
<dbReference type="KEGG" id="cbae:COR50_14725"/>
<name>A0A291QWI4_9BACT</name>
<gene>
    <name evidence="1" type="ORF">COR50_14725</name>
</gene>
<dbReference type="EMBL" id="CP023777">
    <property type="protein sequence ID" value="ATL48318.1"/>
    <property type="molecule type" value="Genomic_DNA"/>
</dbReference>
<proteinExistence type="predicted"/>